<evidence type="ECO:0000313" key="19">
    <source>
        <dbReference type="Proteomes" id="UP000243688"/>
    </source>
</evidence>
<dbReference type="SMART" id="SM00387">
    <property type="entry name" value="HATPase_c"/>
    <property type="match status" value="1"/>
</dbReference>
<dbReference type="InterPro" id="IPR050640">
    <property type="entry name" value="Bact_2-comp_sensor_kinase"/>
</dbReference>
<dbReference type="AlphaFoldDB" id="A0A2A6DZ31"/>
<evidence type="ECO:0000313" key="18">
    <source>
        <dbReference type="EMBL" id="PDO09952.1"/>
    </source>
</evidence>
<comment type="caution">
    <text evidence="18">The sequence shown here is derived from an EMBL/GenBank/DDBJ whole genome shotgun (WGS) entry which is preliminary data.</text>
</comment>
<comment type="catalytic activity">
    <reaction evidence="1">
        <text>ATP + protein L-histidine = ADP + protein N-phospho-L-histidine.</text>
        <dbReference type="EC" id="2.7.13.3"/>
    </reaction>
</comment>
<dbReference type="InterPro" id="IPR005467">
    <property type="entry name" value="His_kinase_dom"/>
</dbReference>
<keyword evidence="4" id="KW-1003">Cell membrane</keyword>
<sequence length="611" mass="68488">MLAAVRRFVRFRSFRWKLIATAVVCVFLPAFGSWAASRYWIRDAVTEQAIAGARESLHLVDGYVSNLFDNMTYIANFIQVDSFLNSVLKERALGGRYAGPDAEFRRFSDQLAVIRTLDNLSIIGEDYFVTVLLPNGESFANYGRDEYDPSDILRKPWMANLRTLSGFESYWVGAEPNPFAGTGEYMLTMARPLRFSNSNVYGYVVVSIPERQVHQIFNKLAAGREMMLLDAAGRIVSHERPDRIGEVPGYRLDREAAIVRSGGRDVLLTSYPVSAVKGWRLVSLTPYREAVRKINGIFNTVIAIQLSFFAAFLIVLVYGLRRFTMPLVRLSRLATLVELGNLNVRSGVRGPDEIGKLGASFDSMLDRIQEMIREITMEQARKRKAELAMLQAQIRPHFLFNVLNSIRMKVLRRGDRDSADMIASLSRLMRLSIERSEETIPLHEELAMVEDYVRLMNLRQREKAILAIEAEPEALWAEVPRFVLQPLVENAVIHGLGRSAGLIRVRAGVRDGQLALEVSDDGEGMEPERLEQLRERLAEICAGKEGVASVREGSSGGSGIGLANVAERMRLRFGDGFSIRIDSAPGAGTRVEMRMPCRGGETADVQSDARR</sequence>
<dbReference type="SUPFAM" id="SSF158472">
    <property type="entry name" value="HAMP domain-like"/>
    <property type="match status" value="1"/>
</dbReference>
<feature type="region of interest" description="Disordered" evidence="14">
    <location>
        <begin position="590"/>
        <end position="611"/>
    </location>
</feature>
<dbReference type="PROSITE" id="PS50885">
    <property type="entry name" value="HAMP"/>
    <property type="match status" value="1"/>
</dbReference>
<keyword evidence="7 15" id="KW-0812">Transmembrane</keyword>
<dbReference type="InterPro" id="IPR010559">
    <property type="entry name" value="Sig_transdc_His_kin_internal"/>
</dbReference>
<feature type="domain" description="HAMP" evidence="17">
    <location>
        <begin position="321"/>
        <end position="373"/>
    </location>
</feature>
<evidence type="ECO:0000256" key="12">
    <source>
        <dbReference type="ARBA" id="ARBA00023012"/>
    </source>
</evidence>
<evidence type="ECO:0000256" key="5">
    <source>
        <dbReference type="ARBA" id="ARBA00022553"/>
    </source>
</evidence>
<dbReference type="CDD" id="cd06225">
    <property type="entry name" value="HAMP"/>
    <property type="match status" value="1"/>
</dbReference>
<comment type="subcellular location">
    <subcellularLocation>
        <location evidence="2">Cell membrane</location>
        <topology evidence="2">Multi-pass membrane protein</topology>
    </subcellularLocation>
</comment>
<protein>
    <recommendedName>
        <fullName evidence="3">histidine kinase</fullName>
        <ecNumber evidence="3">2.7.13.3</ecNumber>
    </recommendedName>
</protein>
<dbReference type="CDD" id="cd18773">
    <property type="entry name" value="PDC1_HK_sensor"/>
    <property type="match status" value="1"/>
</dbReference>
<dbReference type="GO" id="GO:0000155">
    <property type="term" value="F:phosphorelay sensor kinase activity"/>
    <property type="evidence" value="ECO:0007669"/>
    <property type="project" value="InterPro"/>
</dbReference>
<dbReference type="InterPro" id="IPR033479">
    <property type="entry name" value="dCache_1"/>
</dbReference>
<evidence type="ECO:0000256" key="2">
    <source>
        <dbReference type="ARBA" id="ARBA00004651"/>
    </source>
</evidence>
<dbReference type="GO" id="GO:0005524">
    <property type="term" value="F:ATP binding"/>
    <property type="evidence" value="ECO:0007669"/>
    <property type="project" value="UniProtKB-KW"/>
</dbReference>
<evidence type="ECO:0000256" key="8">
    <source>
        <dbReference type="ARBA" id="ARBA00022741"/>
    </source>
</evidence>
<feature type="transmembrane region" description="Helical" evidence="15">
    <location>
        <begin position="297"/>
        <end position="320"/>
    </location>
</feature>
<keyword evidence="8" id="KW-0547">Nucleotide-binding</keyword>
<proteinExistence type="predicted"/>
<keyword evidence="6" id="KW-0808">Transferase</keyword>
<dbReference type="InterPro" id="IPR004358">
    <property type="entry name" value="Sig_transdc_His_kin-like_C"/>
</dbReference>
<organism evidence="18 19">
    <name type="scientific">Candidatus Reconcilbacillus cellulovorans</name>
    <dbReference type="NCBI Taxonomy" id="1906605"/>
    <lineage>
        <taxon>Bacteria</taxon>
        <taxon>Bacillati</taxon>
        <taxon>Bacillota</taxon>
        <taxon>Bacilli</taxon>
        <taxon>Bacillales</taxon>
        <taxon>Paenibacillaceae</taxon>
        <taxon>Candidatus Reconcilbacillus</taxon>
    </lineage>
</organism>
<evidence type="ECO:0000256" key="9">
    <source>
        <dbReference type="ARBA" id="ARBA00022777"/>
    </source>
</evidence>
<evidence type="ECO:0000259" key="16">
    <source>
        <dbReference type="PROSITE" id="PS50109"/>
    </source>
</evidence>
<dbReference type="PRINTS" id="PR00344">
    <property type="entry name" value="BCTRLSENSOR"/>
</dbReference>
<evidence type="ECO:0000256" key="14">
    <source>
        <dbReference type="SAM" id="MobiDB-lite"/>
    </source>
</evidence>
<keyword evidence="13 15" id="KW-0472">Membrane</keyword>
<dbReference type="PROSITE" id="PS50109">
    <property type="entry name" value="HIS_KIN"/>
    <property type="match status" value="1"/>
</dbReference>
<name>A0A2A6DZ31_9BACL</name>
<gene>
    <name evidence="18" type="ORF">BLM47_09925</name>
</gene>
<evidence type="ECO:0000256" key="10">
    <source>
        <dbReference type="ARBA" id="ARBA00022840"/>
    </source>
</evidence>
<dbReference type="Proteomes" id="UP000243688">
    <property type="component" value="Unassembled WGS sequence"/>
</dbReference>
<dbReference type="Pfam" id="PF06580">
    <property type="entry name" value="His_kinase"/>
    <property type="match status" value="1"/>
</dbReference>
<dbReference type="InterPro" id="IPR003594">
    <property type="entry name" value="HATPase_dom"/>
</dbReference>
<keyword evidence="5" id="KW-0597">Phosphoprotein</keyword>
<evidence type="ECO:0000259" key="17">
    <source>
        <dbReference type="PROSITE" id="PS50885"/>
    </source>
</evidence>
<keyword evidence="10" id="KW-0067">ATP-binding</keyword>
<dbReference type="SUPFAM" id="SSF55874">
    <property type="entry name" value="ATPase domain of HSP90 chaperone/DNA topoisomerase II/histidine kinase"/>
    <property type="match status" value="1"/>
</dbReference>
<accession>A0A2A6DZ31</accession>
<evidence type="ECO:0000256" key="13">
    <source>
        <dbReference type="ARBA" id="ARBA00023136"/>
    </source>
</evidence>
<keyword evidence="11 15" id="KW-1133">Transmembrane helix</keyword>
<keyword evidence="12" id="KW-0902">Two-component regulatory system</keyword>
<dbReference type="Pfam" id="PF00672">
    <property type="entry name" value="HAMP"/>
    <property type="match status" value="1"/>
</dbReference>
<dbReference type="InterPro" id="IPR036890">
    <property type="entry name" value="HATPase_C_sf"/>
</dbReference>
<keyword evidence="9" id="KW-0418">Kinase</keyword>
<dbReference type="Pfam" id="PF02743">
    <property type="entry name" value="dCache_1"/>
    <property type="match status" value="1"/>
</dbReference>
<dbReference type="Gene3D" id="3.30.565.10">
    <property type="entry name" value="Histidine kinase-like ATPase, C-terminal domain"/>
    <property type="match status" value="1"/>
</dbReference>
<dbReference type="Pfam" id="PF02518">
    <property type="entry name" value="HATPase_c"/>
    <property type="match status" value="1"/>
</dbReference>
<dbReference type="InterPro" id="IPR003660">
    <property type="entry name" value="HAMP_dom"/>
</dbReference>
<evidence type="ECO:0000256" key="4">
    <source>
        <dbReference type="ARBA" id="ARBA00022475"/>
    </source>
</evidence>
<dbReference type="Gene3D" id="6.10.340.10">
    <property type="match status" value="1"/>
</dbReference>
<evidence type="ECO:0000256" key="6">
    <source>
        <dbReference type="ARBA" id="ARBA00022679"/>
    </source>
</evidence>
<dbReference type="PANTHER" id="PTHR34220">
    <property type="entry name" value="SENSOR HISTIDINE KINASE YPDA"/>
    <property type="match status" value="1"/>
</dbReference>
<evidence type="ECO:0000256" key="15">
    <source>
        <dbReference type="SAM" id="Phobius"/>
    </source>
</evidence>
<evidence type="ECO:0000256" key="7">
    <source>
        <dbReference type="ARBA" id="ARBA00022692"/>
    </source>
</evidence>
<evidence type="ECO:0000256" key="3">
    <source>
        <dbReference type="ARBA" id="ARBA00012438"/>
    </source>
</evidence>
<dbReference type="PANTHER" id="PTHR34220:SF7">
    <property type="entry name" value="SENSOR HISTIDINE KINASE YPDA"/>
    <property type="match status" value="1"/>
</dbReference>
<evidence type="ECO:0000256" key="11">
    <source>
        <dbReference type="ARBA" id="ARBA00022989"/>
    </source>
</evidence>
<dbReference type="GO" id="GO:0005886">
    <property type="term" value="C:plasma membrane"/>
    <property type="evidence" value="ECO:0007669"/>
    <property type="project" value="UniProtKB-SubCell"/>
</dbReference>
<dbReference type="SMART" id="SM00304">
    <property type="entry name" value="HAMP"/>
    <property type="match status" value="1"/>
</dbReference>
<dbReference type="EC" id="2.7.13.3" evidence="3"/>
<reference evidence="18 19" key="1">
    <citation type="submission" date="2016-12" db="EMBL/GenBank/DDBJ databases">
        <title>Candidatus Reconcilibacillus cellulovorans genome.</title>
        <authorList>
            <person name="Kolinko S."/>
            <person name="Wu Y.-W."/>
            <person name="Tachea F."/>
            <person name="Denzel E."/>
            <person name="Hiras J."/>
            <person name="Baecker N."/>
            <person name="Chan L.J."/>
            <person name="Eichorst S.A."/>
            <person name="Frey D."/>
            <person name="Adams P.D."/>
            <person name="Pray T."/>
            <person name="Tanjore D."/>
            <person name="Petzold C.J."/>
            <person name="Gladden J.M."/>
            <person name="Simmons B.A."/>
            <person name="Singer S.W."/>
        </authorList>
    </citation>
    <scope>NUCLEOTIDE SEQUENCE [LARGE SCALE GENOMIC DNA]</scope>
    <source>
        <strain evidence="18">JTherm</strain>
    </source>
</reference>
<feature type="domain" description="Histidine kinase" evidence="16">
    <location>
        <begin position="483"/>
        <end position="599"/>
    </location>
</feature>
<dbReference type="EMBL" id="MOXJ01000023">
    <property type="protein sequence ID" value="PDO09952.1"/>
    <property type="molecule type" value="Genomic_DNA"/>
</dbReference>
<evidence type="ECO:0000256" key="1">
    <source>
        <dbReference type="ARBA" id="ARBA00000085"/>
    </source>
</evidence>